<dbReference type="Gene3D" id="3.30.460.10">
    <property type="entry name" value="Beta Polymerase, domain 2"/>
    <property type="match status" value="1"/>
</dbReference>
<accession>A0A8J2VKT8</accession>
<dbReference type="InterPro" id="IPR054515">
    <property type="entry name" value="YgxA-like_substrate-bd"/>
</dbReference>
<dbReference type="AlphaFoldDB" id="A0A8J2VKT8"/>
<dbReference type="EMBL" id="BMHQ01000013">
    <property type="protein sequence ID" value="GGE27163.1"/>
    <property type="molecule type" value="Genomic_DNA"/>
</dbReference>
<keyword evidence="3" id="KW-1185">Reference proteome</keyword>
<evidence type="ECO:0000313" key="2">
    <source>
        <dbReference type="EMBL" id="GGE27163.1"/>
    </source>
</evidence>
<sequence length="291" mass="33590">MENQVVPYLRERMKRLPQAVGAVLVKKRRGADSAPFFSVDIMLIVFLDGEQTAEGSSFYLLDTVRVEECRLHMNESPAWVYSNKRNHLISRLLEGEILYDPYGRIRDLFQLLHRLPSSMRDKMMCSEFSSLLRFVAEGRAELQQEQLLDAYVALQQGLQHWARLAAVEWGLFPRPKIWHQIQAVAPEVVKLYKELVEGRDSLKQRMQLVLLAAEYSILTKLDRYCAYLLKLIGDGHGKCSLQQLTARLQREQLELDVPLLIQELVKRSLVEEVVCCTGGVQECQYRLVAKQ</sequence>
<proteinExistence type="predicted"/>
<reference evidence="2" key="1">
    <citation type="journal article" date="2014" name="Int. J. Syst. Evol. Microbiol.">
        <title>Complete genome sequence of Corynebacterium casei LMG S-19264T (=DSM 44701T), isolated from a smear-ripened cheese.</title>
        <authorList>
            <consortium name="US DOE Joint Genome Institute (JGI-PGF)"/>
            <person name="Walter F."/>
            <person name="Albersmeier A."/>
            <person name="Kalinowski J."/>
            <person name="Ruckert C."/>
        </authorList>
    </citation>
    <scope>NUCLEOTIDE SEQUENCE</scope>
    <source>
        <strain evidence="2">CGMCC 1.15179</strain>
    </source>
</reference>
<evidence type="ECO:0000313" key="3">
    <source>
        <dbReference type="Proteomes" id="UP000625210"/>
    </source>
</evidence>
<name>A0A8J2VKT8_9BACL</name>
<dbReference type="Gene3D" id="1.20.120.330">
    <property type="entry name" value="Nucleotidyltransferases domain 2"/>
    <property type="match status" value="1"/>
</dbReference>
<reference evidence="2" key="2">
    <citation type="submission" date="2020-09" db="EMBL/GenBank/DDBJ databases">
        <authorList>
            <person name="Sun Q."/>
            <person name="Zhou Y."/>
        </authorList>
    </citation>
    <scope>NUCLEOTIDE SEQUENCE</scope>
    <source>
        <strain evidence="2">CGMCC 1.15179</strain>
    </source>
</reference>
<dbReference type="Pfam" id="PF22339">
    <property type="entry name" value="YgxA-like_sub_bind"/>
    <property type="match status" value="1"/>
</dbReference>
<comment type="caution">
    <text evidence="2">The sequence shown here is derived from an EMBL/GenBank/DDBJ whole genome shotgun (WGS) entry which is preliminary data.</text>
</comment>
<dbReference type="Proteomes" id="UP000625210">
    <property type="component" value="Unassembled WGS sequence"/>
</dbReference>
<protein>
    <recommendedName>
        <fullName evidence="1">YgxA-like substrate binding domain-containing protein</fullName>
    </recommendedName>
</protein>
<evidence type="ECO:0000259" key="1">
    <source>
        <dbReference type="Pfam" id="PF22339"/>
    </source>
</evidence>
<dbReference type="InterPro" id="IPR043519">
    <property type="entry name" value="NT_sf"/>
</dbReference>
<gene>
    <name evidence="2" type="ORF">GCM10011571_31730</name>
</gene>
<feature type="domain" description="YgxA-like substrate binding" evidence="1">
    <location>
        <begin position="124"/>
        <end position="219"/>
    </location>
</feature>
<dbReference type="RefSeq" id="WP_188648870.1">
    <property type="nucleotide sequence ID" value="NZ_BMHQ01000013.1"/>
</dbReference>
<organism evidence="2 3">
    <name type="scientific">Marinithermofilum abyssi</name>
    <dbReference type="NCBI Taxonomy" id="1571185"/>
    <lineage>
        <taxon>Bacteria</taxon>
        <taxon>Bacillati</taxon>
        <taxon>Bacillota</taxon>
        <taxon>Bacilli</taxon>
        <taxon>Bacillales</taxon>
        <taxon>Thermoactinomycetaceae</taxon>
        <taxon>Marinithermofilum</taxon>
    </lineage>
</organism>